<dbReference type="SMART" id="SM00387">
    <property type="entry name" value="HATPase_c"/>
    <property type="match status" value="1"/>
</dbReference>
<dbReference type="EC" id="2.7.13.3" evidence="2"/>
<dbReference type="PANTHER" id="PTHR43065:SF50">
    <property type="entry name" value="HISTIDINE KINASE"/>
    <property type="match status" value="1"/>
</dbReference>
<accession>A0A928Z304</accession>
<evidence type="ECO:0000256" key="4">
    <source>
        <dbReference type="ARBA" id="ARBA00022777"/>
    </source>
</evidence>
<dbReference type="InterPro" id="IPR003661">
    <property type="entry name" value="HisK_dim/P_dom"/>
</dbReference>
<evidence type="ECO:0000313" key="9">
    <source>
        <dbReference type="EMBL" id="MBE9028683.1"/>
    </source>
</evidence>
<keyword evidence="7" id="KW-0472">Membrane</keyword>
<feature type="transmembrane region" description="Helical" evidence="7">
    <location>
        <begin position="191"/>
        <end position="212"/>
    </location>
</feature>
<feature type="domain" description="Histidine kinase" evidence="8">
    <location>
        <begin position="284"/>
        <end position="533"/>
    </location>
</feature>
<dbReference type="InterPro" id="IPR036097">
    <property type="entry name" value="HisK_dim/P_sf"/>
</dbReference>
<evidence type="ECO:0000256" key="6">
    <source>
        <dbReference type="SAM" id="Coils"/>
    </source>
</evidence>
<dbReference type="PRINTS" id="PR00344">
    <property type="entry name" value="BCTRLSENSOR"/>
</dbReference>
<dbReference type="SUPFAM" id="SSF55874">
    <property type="entry name" value="ATPase domain of HSP90 chaperone/DNA topoisomerase II/histidine kinase"/>
    <property type="match status" value="1"/>
</dbReference>
<keyword evidence="4 9" id="KW-0808">Transferase</keyword>
<dbReference type="Proteomes" id="UP000625316">
    <property type="component" value="Unassembled WGS sequence"/>
</dbReference>
<evidence type="ECO:0000256" key="3">
    <source>
        <dbReference type="ARBA" id="ARBA00022553"/>
    </source>
</evidence>
<dbReference type="SMART" id="SM00388">
    <property type="entry name" value="HisKA"/>
    <property type="match status" value="1"/>
</dbReference>
<dbReference type="PROSITE" id="PS50109">
    <property type="entry name" value="HIS_KIN"/>
    <property type="match status" value="1"/>
</dbReference>
<dbReference type="InterPro" id="IPR004358">
    <property type="entry name" value="Sig_transdc_His_kin-like_C"/>
</dbReference>
<dbReference type="RefSeq" id="WP_264323507.1">
    <property type="nucleotide sequence ID" value="NZ_JADEXQ010000006.1"/>
</dbReference>
<keyword evidence="7" id="KW-0812">Transmembrane</keyword>
<dbReference type="InterPro" id="IPR003594">
    <property type="entry name" value="HATPase_dom"/>
</dbReference>
<organism evidence="9 10">
    <name type="scientific">Romeriopsis navalis LEGE 11480</name>
    <dbReference type="NCBI Taxonomy" id="2777977"/>
    <lineage>
        <taxon>Bacteria</taxon>
        <taxon>Bacillati</taxon>
        <taxon>Cyanobacteriota</taxon>
        <taxon>Cyanophyceae</taxon>
        <taxon>Leptolyngbyales</taxon>
        <taxon>Leptolyngbyaceae</taxon>
        <taxon>Romeriopsis</taxon>
        <taxon>Romeriopsis navalis</taxon>
    </lineage>
</organism>
<keyword evidence="7" id="KW-1133">Transmembrane helix</keyword>
<keyword evidence="6" id="KW-0175">Coiled coil</keyword>
<evidence type="ECO:0000256" key="7">
    <source>
        <dbReference type="SAM" id="Phobius"/>
    </source>
</evidence>
<evidence type="ECO:0000313" key="10">
    <source>
        <dbReference type="Proteomes" id="UP000625316"/>
    </source>
</evidence>
<proteinExistence type="predicted"/>
<evidence type="ECO:0000259" key="8">
    <source>
        <dbReference type="PROSITE" id="PS50109"/>
    </source>
</evidence>
<gene>
    <name evidence="9" type="ORF">IQ266_02785</name>
</gene>
<dbReference type="AlphaFoldDB" id="A0A928Z304"/>
<dbReference type="Pfam" id="PF02518">
    <property type="entry name" value="HATPase_c"/>
    <property type="match status" value="1"/>
</dbReference>
<dbReference type="Gene3D" id="3.30.565.10">
    <property type="entry name" value="Histidine kinase-like ATPase, C-terminal domain"/>
    <property type="match status" value="1"/>
</dbReference>
<evidence type="ECO:0000256" key="2">
    <source>
        <dbReference type="ARBA" id="ARBA00012438"/>
    </source>
</evidence>
<dbReference type="InterPro" id="IPR005467">
    <property type="entry name" value="His_kinase_dom"/>
</dbReference>
<name>A0A928Z304_9CYAN</name>
<dbReference type="Gene3D" id="1.10.287.130">
    <property type="match status" value="1"/>
</dbReference>
<keyword evidence="5" id="KW-0902">Two-component regulatory system</keyword>
<dbReference type="InterPro" id="IPR036890">
    <property type="entry name" value="HATPase_C_sf"/>
</dbReference>
<dbReference type="PANTHER" id="PTHR43065">
    <property type="entry name" value="SENSOR HISTIDINE KINASE"/>
    <property type="match status" value="1"/>
</dbReference>
<reference evidence="9" key="1">
    <citation type="submission" date="2020-10" db="EMBL/GenBank/DDBJ databases">
        <authorList>
            <person name="Castelo-Branco R."/>
            <person name="Eusebio N."/>
            <person name="Adriana R."/>
            <person name="Vieira A."/>
            <person name="Brugerolle De Fraissinette N."/>
            <person name="Rezende De Castro R."/>
            <person name="Schneider M.P."/>
            <person name="Vasconcelos V."/>
            <person name="Leao P.N."/>
        </authorList>
    </citation>
    <scope>NUCLEOTIDE SEQUENCE</scope>
    <source>
        <strain evidence="9">LEGE 11480</strain>
    </source>
</reference>
<dbReference type="CDD" id="cd00082">
    <property type="entry name" value="HisKA"/>
    <property type="match status" value="1"/>
</dbReference>
<keyword evidence="3" id="KW-0597">Phosphoprotein</keyword>
<dbReference type="SUPFAM" id="SSF47384">
    <property type="entry name" value="Homodimeric domain of signal transducing histidine kinase"/>
    <property type="match status" value="1"/>
</dbReference>
<sequence>MFQKILWLKHNPALSKLKNHPNQLVMGTAALTLVLFAPLVWMTSQSYQSFKSIQEREFRLRQLSDQIIYYDEVLTMTTWLKVTTGDKNWEKRYWKVKPKLTKVLAEATTLAAATQIDDNQVKTNEADDKLAELETEVFRLIKQDKRQQAMAILSGREYEKWKEIYVTGSRRRNQKIQQQLEQKVTEFRYQLLASIAITGTSFLLLIPAWSLVLKLLQQYIQDLNQSQAALEATNQNLEGLVDQRSRELTQRNSQLENALDELQDTQAQLVQSAKMSSLGQLVAGIAHEINNPVNFIHGNLKHVGNYSQDLLQVMETYEPGDATAQAKLDELKEEYDFDFVREDLPKILQSMQTGTDRIREIVLSLRNFSRLDEAERKQADVHEGIESTLMILQHNLASNAQKLPITIQKQYSDIPAVICYPGLINQVLMNVISNAIDAIADNQPDCPPTITITTQSTDTHIQISIQDNGIGMDEEQQKSLFNPFFTTKPVGQGTGLGMSISYKIMTEQHQGKIWAKSELGQGTTFWLEIPRNLGMEEASGLS</sequence>
<feature type="coiled-coil region" evidence="6">
    <location>
        <begin position="116"/>
        <end position="143"/>
    </location>
</feature>
<feature type="transmembrane region" description="Helical" evidence="7">
    <location>
        <begin position="24"/>
        <end position="42"/>
    </location>
</feature>
<comment type="catalytic activity">
    <reaction evidence="1">
        <text>ATP + protein L-histidine = ADP + protein N-phospho-L-histidine.</text>
        <dbReference type="EC" id="2.7.13.3"/>
    </reaction>
</comment>
<evidence type="ECO:0000256" key="1">
    <source>
        <dbReference type="ARBA" id="ARBA00000085"/>
    </source>
</evidence>
<feature type="coiled-coil region" evidence="6">
    <location>
        <begin position="213"/>
        <end position="275"/>
    </location>
</feature>
<protein>
    <recommendedName>
        <fullName evidence="2">histidine kinase</fullName>
        <ecNumber evidence="2">2.7.13.3</ecNumber>
    </recommendedName>
</protein>
<keyword evidence="4 9" id="KW-0418">Kinase</keyword>
<comment type="caution">
    <text evidence="9">The sequence shown here is derived from an EMBL/GenBank/DDBJ whole genome shotgun (WGS) entry which is preliminary data.</text>
</comment>
<evidence type="ECO:0000256" key="5">
    <source>
        <dbReference type="ARBA" id="ARBA00023012"/>
    </source>
</evidence>
<keyword evidence="10" id="KW-1185">Reference proteome</keyword>
<dbReference type="GO" id="GO:0000155">
    <property type="term" value="F:phosphorelay sensor kinase activity"/>
    <property type="evidence" value="ECO:0007669"/>
    <property type="project" value="InterPro"/>
</dbReference>
<dbReference type="EMBL" id="JADEXQ010000006">
    <property type="protein sequence ID" value="MBE9028683.1"/>
    <property type="molecule type" value="Genomic_DNA"/>
</dbReference>